<evidence type="ECO:0000313" key="4">
    <source>
        <dbReference type="EMBL" id="RGK56403.1"/>
    </source>
</evidence>
<dbReference type="Pfam" id="PF01510">
    <property type="entry name" value="Amidase_2"/>
    <property type="match status" value="1"/>
</dbReference>
<proteinExistence type="inferred from homology"/>
<organism evidence="5 7">
    <name type="scientific">Phocaeicola plebeius</name>
    <dbReference type="NCBI Taxonomy" id="310297"/>
    <lineage>
        <taxon>Bacteria</taxon>
        <taxon>Pseudomonadati</taxon>
        <taxon>Bacteroidota</taxon>
        <taxon>Bacteroidia</taxon>
        <taxon>Bacteroidales</taxon>
        <taxon>Bacteroidaceae</taxon>
        <taxon>Phocaeicola</taxon>
    </lineage>
</organism>
<accession>A0A3E4VXW8</accession>
<dbReference type="PANTHER" id="PTHR11022">
    <property type="entry name" value="PEPTIDOGLYCAN RECOGNITION PROTEIN"/>
    <property type="match status" value="1"/>
</dbReference>
<gene>
    <name evidence="6" type="ORF">DWY14_00150</name>
    <name evidence="5" type="ORF">DXC17_15800</name>
    <name evidence="4" type="ORF">DXD04_06350</name>
</gene>
<dbReference type="Proteomes" id="UP000260862">
    <property type="component" value="Unassembled WGS sequence"/>
</dbReference>
<evidence type="ECO:0000313" key="5">
    <source>
        <dbReference type="EMBL" id="RGM34786.1"/>
    </source>
</evidence>
<dbReference type="PANTHER" id="PTHR11022:SF41">
    <property type="entry name" value="PEPTIDOGLYCAN-RECOGNITION PROTEIN LC-RELATED"/>
    <property type="match status" value="1"/>
</dbReference>
<dbReference type="Proteomes" id="UP000260780">
    <property type="component" value="Unassembled WGS sequence"/>
</dbReference>
<evidence type="ECO:0000313" key="9">
    <source>
        <dbReference type="Proteomes" id="UP000285750"/>
    </source>
</evidence>
<feature type="domain" description="Peptidoglycan recognition protein family" evidence="3">
    <location>
        <begin position="1"/>
        <end position="126"/>
    </location>
</feature>
<dbReference type="GO" id="GO:0008745">
    <property type="term" value="F:N-acetylmuramoyl-L-alanine amidase activity"/>
    <property type="evidence" value="ECO:0007669"/>
    <property type="project" value="InterPro"/>
</dbReference>
<dbReference type="CDD" id="cd06583">
    <property type="entry name" value="PGRP"/>
    <property type="match status" value="1"/>
</dbReference>
<evidence type="ECO:0000313" key="8">
    <source>
        <dbReference type="Proteomes" id="UP000260862"/>
    </source>
</evidence>
<dbReference type="EMBL" id="QRUY01000001">
    <property type="protein sequence ID" value="RGS10589.1"/>
    <property type="molecule type" value="Genomic_DNA"/>
</dbReference>
<dbReference type="FunFam" id="3.40.80.10:FF:000008">
    <property type="entry name" value="N-acetylmuramoyl-L-alanine amidase"/>
    <property type="match status" value="1"/>
</dbReference>
<dbReference type="PROSITE" id="PS00018">
    <property type="entry name" value="EF_HAND_1"/>
    <property type="match status" value="1"/>
</dbReference>
<keyword evidence="8" id="KW-1185">Reference proteome</keyword>
<dbReference type="AlphaFoldDB" id="A0A3E4VXW8"/>
<evidence type="ECO:0000259" key="2">
    <source>
        <dbReference type="SMART" id="SM00644"/>
    </source>
</evidence>
<dbReference type="EMBL" id="QSTF01000062">
    <property type="protein sequence ID" value="RGM34786.1"/>
    <property type="molecule type" value="Genomic_DNA"/>
</dbReference>
<dbReference type="InterPro" id="IPR018247">
    <property type="entry name" value="EF_Hand_1_Ca_BS"/>
</dbReference>
<dbReference type="SMART" id="SM00644">
    <property type="entry name" value="Ami_2"/>
    <property type="match status" value="1"/>
</dbReference>
<dbReference type="SUPFAM" id="SSF55846">
    <property type="entry name" value="N-acetylmuramoyl-L-alanine amidase-like"/>
    <property type="match status" value="1"/>
</dbReference>
<protein>
    <submittedName>
        <fullName evidence="5">N-acetylmuramoyl-L-alanine amidase</fullName>
    </submittedName>
</protein>
<dbReference type="InterPro" id="IPR036505">
    <property type="entry name" value="Amidase/PGRP_sf"/>
</dbReference>
<dbReference type="GO" id="GO:0008270">
    <property type="term" value="F:zinc ion binding"/>
    <property type="evidence" value="ECO:0007669"/>
    <property type="project" value="InterPro"/>
</dbReference>
<evidence type="ECO:0000313" key="7">
    <source>
        <dbReference type="Proteomes" id="UP000260780"/>
    </source>
</evidence>
<comment type="similarity">
    <text evidence="1">Belongs to the N-acetylmuramoyl-L-alanine amidase 2 family.</text>
</comment>
<dbReference type="InterPro" id="IPR015510">
    <property type="entry name" value="PGRP"/>
</dbReference>
<dbReference type="InterPro" id="IPR006619">
    <property type="entry name" value="PGRP_domain_met/bac"/>
</dbReference>
<evidence type="ECO:0000259" key="3">
    <source>
        <dbReference type="SMART" id="SM00701"/>
    </source>
</evidence>
<dbReference type="InterPro" id="IPR002502">
    <property type="entry name" value="Amidase_domain"/>
</dbReference>
<dbReference type="Proteomes" id="UP000285750">
    <property type="component" value="Unassembled WGS sequence"/>
</dbReference>
<evidence type="ECO:0000256" key="1">
    <source>
        <dbReference type="ARBA" id="ARBA00007553"/>
    </source>
</evidence>
<feature type="domain" description="N-acetylmuramoyl-L-alanine amidase" evidence="2">
    <location>
        <begin position="1"/>
        <end position="134"/>
    </location>
</feature>
<name>A0A3E4VXW8_9BACT</name>
<reference evidence="7 8" key="1">
    <citation type="submission" date="2018-08" db="EMBL/GenBank/DDBJ databases">
        <title>A genome reference for cultivated species of the human gut microbiota.</title>
        <authorList>
            <person name="Zou Y."/>
            <person name="Xue W."/>
            <person name="Luo G."/>
        </authorList>
    </citation>
    <scope>NUCLEOTIDE SEQUENCE [LARGE SCALE GENOMIC DNA]</scope>
    <source>
        <strain evidence="6 9">AF24-16AC</strain>
        <strain evidence="5 7">OM08-14</strain>
        <strain evidence="4 8">TF10-3AC</strain>
    </source>
</reference>
<dbReference type="RefSeq" id="WP_117671852.1">
    <property type="nucleotide sequence ID" value="NZ_CABOGR010000010.1"/>
</dbReference>
<dbReference type="EMBL" id="QSQT01000010">
    <property type="protein sequence ID" value="RGK56403.1"/>
    <property type="molecule type" value="Genomic_DNA"/>
</dbReference>
<dbReference type="GO" id="GO:0009253">
    <property type="term" value="P:peptidoglycan catabolic process"/>
    <property type="evidence" value="ECO:0007669"/>
    <property type="project" value="InterPro"/>
</dbReference>
<sequence>MNKIDSIIIHCSATRAGLDIGKKEINQMHVSRGFQCIGYNYVIRLDGTVEVGRSLTIDGAHCNSKGFSGVSYNKHSIGICYVGGLDAHGKAADTRTPEQKKALAKLIKELCGKYQIVEVLGHRDTSPDLDGDGIVEPEEWTKMCPCFDVRSEYPFVPEIVVKP</sequence>
<dbReference type="SMART" id="SM00701">
    <property type="entry name" value="PGRP"/>
    <property type="match status" value="1"/>
</dbReference>
<dbReference type="Gene3D" id="3.40.80.10">
    <property type="entry name" value="Peptidoglycan recognition protein-like"/>
    <property type="match status" value="1"/>
</dbReference>
<evidence type="ECO:0000313" key="6">
    <source>
        <dbReference type="EMBL" id="RGS10589.1"/>
    </source>
</evidence>
<comment type="caution">
    <text evidence="5">The sequence shown here is derived from an EMBL/GenBank/DDBJ whole genome shotgun (WGS) entry which is preliminary data.</text>
</comment>